<comment type="caution">
    <text evidence="1">The sequence shown here is derived from an EMBL/GenBank/DDBJ whole genome shotgun (WGS) entry which is preliminary data.</text>
</comment>
<dbReference type="Gene3D" id="3.30.70.1340">
    <property type="entry name" value="MTH889-like domain"/>
    <property type="match status" value="1"/>
</dbReference>
<accession>A0A0M0BN83</accession>
<sequence>MGNSKIKHLVLDVLKPHTPPLPEFASYLGELEEVTKVDVSLVEMDERTESLRVVFHGNGIDFDKLREHVSRYGAVIHSVDQVVVEKTEN</sequence>
<name>A0A0M0BN83_9ARCH</name>
<proteinExistence type="predicted"/>
<dbReference type="InterPro" id="IPR023129">
    <property type="entry name" value="MTH889-like_dom_sf"/>
</dbReference>
<evidence type="ECO:0000313" key="2">
    <source>
        <dbReference type="Proteomes" id="UP000037210"/>
    </source>
</evidence>
<reference evidence="1 2" key="1">
    <citation type="submission" date="2015-06" db="EMBL/GenBank/DDBJ databases">
        <title>New insights into the roles of widespread benthic archaea in carbon and nitrogen cycling.</title>
        <authorList>
            <person name="Lazar C.S."/>
            <person name="Baker B.J."/>
            <person name="Seitz K.W."/>
            <person name="Hyde A.S."/>
            <person name="Dick G.J."/>
            <person name="Hinrichs K.-U."/>
            <person name="Teske A.P."/>
        </authorList>
    </citation>
    <scope>NUCLEOTIDE SEQUENCE [LARGE SCALE GENOMIC DNA]</scope>
    <source>
        <strain evidence="1">DG-45</strain>
    </source>
</reference>
<organism evidence="1 2">
    <name type="scientific">miscellaneous Crenarchaeota group-15 archaeon DG-45</name>
    <dbReference type="NCBI Taxonomy" id="1685127"/>
    <lineage>
        <taxon>Archaea</taxon>
        <taxon>Candidatus Bathyarchaeota</taxon>
        <taxon>MCG-15</taxon>
    </lineage>
</organism>
<protein>
    <recommendedName>
        <fullName evidence="3">DUF211 domain-containing protein</fullName>
    </recommendedName>
</protein>
<dbReference type="SUPFAM" id="SSF160363">
    <property type="entry name" value="MTH889-like"/>
    <property type="match status" value="1"/>
</dbReference>
<dbReference type="InterPro" id="IPR003831">
    <property type="entry name" value="DUF211"/>
</dbReference>
<dbReference type="Proteomes" id="UP000037210">
    <property type="component" value="Unassembled WGS sequence"/>
</dbReference>
<evidence type="ECO:0008006" key="3">
    <source>
        <dbReference type="Google" id="ProtNLM"/>
    </source>
</evidence>
<gene>
    <name evidence="1" type="ORF">AC482_04945</name>
</gene>
<evidence type="ECO:0000313" key="1">
    <source>
        <dbReference type="EMBL" id="KON30027.1"/>
    </source>
</evidence>
<dbReference type="EMBL" id="LFWZ01000044">
    <property type="protein sequence ID" value="KON30027.1"/>
    <property type="molecule type" value="Genomic_DNA"/>
</dbReference>
<dbReference type="Pfam" id="PF02680">
    <property type="entry name" value="DUF211"/>
    <property type="match status" value="1"/>
</dbReference>
<dbReference type="AlphaFoldDB" id="A0A0M0BN83"/>
<dbReference type="PANTHER" id="PTHR42240">
    <property type="entry name" value="DUF211 DOMAIN-CONTAINING PROTEIN"/>
    <property type="match status" value="1"/>
</dbReference>
<dbReference type="PANTHER" id="PTHR42240:SF1">
    <property type="entry name" value="DUF211 DOMAIN-CONTAINING PROTEIN"/>
    <property type="match status" value="1"/>
</dbReference>